<evidence type="ECO:0000256" key="1">
    <source>
        <dbReference type="SAM" id="Phobius"/>
    </source>
</evidence>
<sequence>MNLSLFYIGGGILLITFFITVAKSIAKSFKKKKYLQLIISFFTLGIGIYGITIIDSNDTNLFFYFSVCILSIITSLLLLLTNYEGPKNYSFEPKEDIPDIKKSIILILISILLYILGILHLTNKFIEIFLLALFFLFYIKGIYGVILNFNKKK</sequence>
<comment type="caution">
    <text evidence="2">The sequence shown here is derived from an EMBL/GenBank/DDBJ whole genome shotgun (WGS) entry which is preliminary data.</text>
</comment>
<feature type="transmembrane region" description="Helical" evidence="1">
    <location>
        <begin position="34"/>
        <end position="55"/>
    </location>
</feature>
<feature type="transmembrane region" description="Helical" evidence="1">
    <location>
        <begin position="6"/>
        <end position="22"/>
    </location>
</feature>
<organism evidence="2 3">
    <name type="scientific">Epilithonimonas lactis</name>
    <dbReference type="NCBI Taxonomy" id="421072"/>
    <lineage>
        <taxon>Bacteria</taxon>
        <taxon>Pseudomonadati</taxon>
        <taxon>Bacteroidota</taxon>
        <taxon>Flavobacteriia</taxon>
        <taxon>Flavobacteriales</taxon>
        <taxon>Weeksellaceae</taxon>
        <taxon>Chryseobacterium group</taxon>
        <taxon>Epilithonimonas</taxon>
    </lineage>
</organism>
<evidence type="ECO:0000313" key="2">
    <source>
        <dbReference type="EMBL" id="KFC22543.1"/>
    </source>
</evidence>
<reference evidence="2 3" key="1">
    <citation type="submission" date="2014-07" db="EMBL/GenBank/DDBJ databases">
        <title>Epilithonimonas lactis LMG 22401 Genome.</title>
        <authorList>
            <person name="Pipes S.E."/>
            <person name="Stropko S.J."/>
        </authorList>
    </citation>
    <scope>NUCLEOTIDE SEQUENCE [LARGE SCALE GENOMIC DNA]</scope>
    <source>
        <strain evidence="2 3">LMG 24401</strain>
    </source>
</reference>
<proteinExistence type="predicted"/>
<accession>A0A085BJ98</accession>
<keyword evidence="1" id="KW-0472">Membrane</keyword>
<gene>
    <name evidence="2" type="ORF">IO89_05650</name>
</gene>
<keyword evidence="1" id="KW-1133">Transmembrane helix</keyword>
<feature type="transmembrane region" description="Helical" evidence="1">
    <location>
        <begin position="104"/>
        <end position="122"/>
    </location>
</feature>
<evidence type="ECO:0000313" key="3">
    <source>
        <dbReference type="Proteomes" id="UP000028623"/>
    </source>
</evidence>
<dbReference type="EMBL" id="JPLY01000002">
    <property type="protein sequence ID" value="KFC22543.1"/>
    <property type="molecule type" value="Genomic_DNA"/>
</dbReference>
<protein>
    <submittedName>
        <fullName evidence="2">Uncharacterized protein</fullName>
    </submittedName>
</protein>
<keyword evidence="3" id="KW-1185">Reference proteome</keyword>
<dbReference type="Proteomes" id="UP000028623">
    <property type="component" value="Unassembled WGS sequence"/>
</dbReference>
<name>A0A085BJ98_9FLAO</name>
<feature type="transmembrane region" description="Helical" evidence="1">
    <location>
        <begin position="61"/>
        <end position="83"/>
    </location>
</feature>
<keyword evidence="1" id="KW-0812">Transmembrane</keyword>
<dbReference type="AlphaFoldDB" id="A0A085BJ98"/>
<dbReference type="RefSeq" id="WP_034974479.1">
    <property type="nucleotide sequence ID" value="NZ_FOFI01000004.1"/>
</dbReference>
<feature type="transmembrane region" description="Helical" evidence="1">
    <location>
        <begin position="128"/>
        <end position="149"/>
    </location>
</feature>